<dbReference type="AlphaFoldDB" id="A0A6J4I1I5"/>
<accession>A0A6J4I1I5</accession>
<protein>
    <submittedName>
        <fullName evidence="1">Uncharacterized protein</fullName>
    </submittedName>
</protein>
<dbReference type="EMBL" id="CADCTP010000126">
    <property type="protein sequence ID" value="CAA9238957.1"/>
    <property type="molecule type" value="Genomic_DNA"/>
</dbReference>
<gene>
    <name evidence="1" type="ORF">AVDCRST_MAG41-1305</name>
</gene>
<proteinExistence type="predicted"/>
<sequence>MQLHDLLAAAERWYLALAHRNPAYLRQLTSRA</sequence>
<evidence type="ECO:0000313" key="1">
    <source>
        <dbReference type="EMBL" id="CAA9238957.1"/>
    </source>
</evidence>
<organism evidence="1">
    <name type="scientific">uncultured Mycobacteriales bacterium</name>
    <dbReference type="NCBI Taxonomy" id="581187"/>
    <lineage>
        <taxon>Bacteria</taxon>
        <taxon>Bacillati</taxon>
        <taxon>Actinomycetota</taxon>
        <taxon>Actinomycetes</taxon>
        <taxon>Mycobacteriales</taxon>
        <taxon>environmental samples</taxon>
    </lineage>
</organism>
<name>A0A6J4I1I5_9ACTN</name>
<reference evidence="1" key="1">
    <citation type="submission" date="2020-02" db="EMBL/GenBank/DDBJ databases">
        <authorList>
            <person name="Meier V. D."/>
        </authorList>
    </citation>
    <scope>NUCLEOTIDE SEQUENCE</scope>
    <source>
        <strain evidence="1">AVDCRST_MAG41</strain>
    </source>
</reference>